<dbReference type="InterPro" id="IPR006201">
    <property type="entry name" value="Neur_channel"/>
</dbReference>
<dbReference type="PROSITE" id="PS00236">
    <property type="entry name" value="NEUROTR_ION_CHANNEL"/>
    <property type="match status" value="1"/>
</dbReference>
<dbReference type="PRINTS" id="PR00252">
    <property type="entry name" value="NRIONCHANNEL"/>
</dbReference>
<feature type="domain" description="Neurotransmitter-gated ion-channel transmembrane" evidence="16">
    <location>
        <begin position="246"/>
        <end position="473"/>
    </location>
</feature>
<evidence type="ECO:0000256" key="8">
    <source>
        <dbReference type="ARBA" id="ARBA00023157"/>
    </source>
</evidence>
<feature type="chain" id="PRO_5044992798" evidence="14">
    <location>
        <begin position="28"/>
        <end position="488"/>
    </location>
</feature>
<keyword evidence="6 14" id="KW-0406">Ion transport</keyword>
<dbReference type="Pfam" id="PF02931">
    <property type="entry name" value="Neur_chan_LBD"/>
    <property type="match status" value="1"/>
</dbReference>
<name>A0ABP0FY21_CLALP</name>
<evidence type="ECO:0000256" key="7">
    <source>
        <dbReference type="ARBA" id="ARBA00023136"/>
    </source>
</evidence>
<dbReference type="PRINTS" id="PR00254">
    <property type="entry name" value="NICOTINICR"/>
</dbReference>
<keyword evidence="1 14" id="KW-0813">Transport</keyword>
<dbReference type="InterPro" id="IPR006029">
    <property type="entry name" value="Neurotrans-gated_channel_TM"/>
</dbReference>
<evidence type="ECO:0000313" key="17">
    <source>
        <dbReference type="EMBL" id="CAK8683324.1"/>
    </source>
</evidence>
<dbReference type="NCBIfam" id="TIGR00860">
    <property type="entry name" value="LIC"/>
    <property type="match status" value="1"/>
</dbReference>
<keyword evidence="9" id="KW-0675">Receptor</keyword>
<proteinExistence type="inferred from homology"/>
<sequence>MHESTWTRYLALSYLTISCLFISNCVGSAEEKRLVDFLFTDKKYDSMVRPATTYKEVINVTFTLTLQQIVDLDEKHQLLTTSMYMDWKWTDTYLHWEPEEYGGIKDIRLPAKKVWKPDILIYNSAVDDFDQLLHTNVIVSHDGNVSWLPPGLFKTTCDVDIRYFPFDEQKCEIKFGTWTHHGGLVDLIVETPDATTDTYIPNGAWDLLSMTGLRHSYKYDCCPEEFIDVTYTVHVRRRTLFYAFHLILPCLLVCSLTILVFMLPADSGERITLGITVLLALVVFLQLVAQALPPTDVIPVLGKFFACSIIMVAFSVLLTVISLSFHHTSTENTNRMPNYIRWIFLYALPKVLHMTQEGENSFHNKALKRAKAKEDEEKQFGYTQNEEGMQLVVSDKLGKWQESNPSEDQGMTELKIANEEMKSILKEVRFITERLHNEDEDEQSAAEWKFAAVVLDKFCIWVFSIYFVFSTLFTIGIAPGVLSPMQSD</sequence>
<evidence type="ECO:0000256" key="6">
    <source>
        <dbReference type="ARBA" id="ARBA00023065"/>
    </source>
</evidence>
<evidence type="ECO:0000256" key="12">
    <source>
        <dbReference type="ARBA" id="ARBA00023303"/>
    </source>
</evidence>
<keyword evidence="5" id="KW-0770">Synapse</keyword>
<comment type="subcellular location">
    <subcellularLocation>
        <location evidence="13">Synaptic cell membrane</location>
        <topology evidence="13">Multi-pass membrane protein</topology>
    </subcellularLocation>
</comment>
<dbReference type="InterPro" id="IPR036734">
    <property type="entry name" value="Neur_chan_lig-bd_sf"/>
</dbReference>
<keyword evidence="12 14" id="KW-0407">Ion channel</keyword>
<feature type="transmembrane region" description="Helical" evidence="14">
    <location>
        <begin position="271"/>
        <end position="289"/>
    </location>
</feature>
<comment type="similarity">
    <text evidence="14">Belongs to the ligand-gated ion channel (TC 1.A.9) family.</text>
</comment>
<evidence type="ECO:0000256" key="4">
    <source>
        <dbReference type="ARBA" id="ARBA00022989"/>
    </source>
</evidence>
<dbReference type="CDD" id="cd18997">
    <property type="entry name" value="LGIC_ECD_nAChR"/>
    <property type="match status" value="1"/>
</dbReference>
<evidence type="ECO:0000259" key="15">
    <source>
        <dbReference type="Pfam" id="PF02931"/>
    </source>
</evidence>
<evidence type="ECO:0000259" key="16">
    <source>
        <dbReference type="Pfam" id="PF02932"/>
    </source>
</evidence>
<reference evidence="17 18" key="1">
    <citation type="submission" date="2024-02" db="EMBL/GenBank/DDBJ databases">
        <authorList>
            <person name="Daric V."/>
            <person name="Darras S."/>
        </authorList>
    </citation>
    <scope>NUCLEOTIDE SEQUENCE [LARGE SCALE GENOMIC DNA]</scope>
</reference>
<dbReference type="PANTHER" id="PTHR18945">
    <property type="entry name" value="NEUROTRANSMITTER GATED ION CHANNEL"/>
    <property type="match status" value="1"/>
</dbReference>
<feature type="domain" description="Neurotransmitter-gated ion-channel ligand-binding" evidence="15">
    <location>
        <begin position="31"/>
        <end position="239"/>
    </location>
</feature>
<evidence type="ECO:0000256" key="10">
    <source>
        <dbReference type="ARBA" id="ARBA00023180"/>
    </source>
</evidence>
<evidence type="ECO:0000256" key="11">
    <source>
        <dbReference type="ARBA" id="ARBA00023286"/>
    </source>
</evidence>
<evidence type="ECO:0000313" key="18">
    <source>
        <dbReference type="Proteomes" id="UP001642483"/>
    </source>
</evidence>
<evidence type="ECO:0000256" key="2">
    <source>
        <dbReference type="ARBA" id="ARBA00022475"/>
    </source>
</evidence>
<dbReference type="InterPro" id="IPR036719">
    <property type="entry name" value="Neuro-gated_channel_TM_sf"/>
</dbReference>
<evidence type="ECO:0000256" key="9">
    <source>
        <dbReference type="ARBA" id="ARBA00023170"/>
    </source>
</evidence>
<dbReference type="CDD" id="cd19051">
    <property type="entry name" value="LGIC_TM_cation"/>
    <property type="match status" value="1"/>
</dbReference>
<evidence type="ECO:0000256" key="5">
    <source>
        <dbReference type="ARBA" id="ARBA00023018"/>
    </source>
</evidence>
<keyword evidence="2" id="KW-1003">Cell membrane</keyword>
<keyword evidence="10" id="KW-0325">Glycoprotein</keyword>
<keyword evidence="8" id="KW-1015">Disulfide bond</keyword>
<dbReference type="Proteomes" id="UP001642483">
    <property type="component" value="Unassembled WGS sequence"/>
</dbReference>
<dbReference type="InterPro" id="IPR002394">
    <property type="entry name" value="Nicotinic_acetylcholine_rcpt"/>
</dbReference>
<dbReference type="SUPFAM" id="SSF63712">
    <property type="entry name" value="Nicotinic receptor ligand binding domain-like"/>
    <property type="match status" value="1"/>
</dbReference>
<evidence type="ECO:0000256" key="3">
    <source>
        <dbReference type="ARBA" id="ARBA00022692"/>
    </source>
</evidence>
<feature type="transmembrane region" description="Helical" evidence="14">
    <location>
        <begin position="301"/>
        <end position="325"/>
    </location>
</feature>
<dbReference type="Gene3D" id="1.20.58.390">
    <property type="entry name" value="Neurotransmitter-gated ion-channel transmembrane domain"/>
    <property type="match status" value="2"/>
</dbReference>
<dbReference type="InterPro" id="IPR018000">
    <property type="entry name" value="Neurotransmitter_ion_chnl_CS"/>
</dbReference>
<keyword evidence="18" id="KW-1185">Reference proteome</keyword>
<accession>A0ABP0FY21</accession>
<gene>
    <name evidence="17" type="ORF">CVLEPA_LOCUS14408</name>
</gene>
<feature type="transmembrane region" description="Helical" evidence="14">
    <location>
        <begin position="240"/>
        <end position="264"/>
    </location>
</feature>
<evidence type="ECO:0000256" key="13">
    <source>
        <dbReference type="ARBA" id="ARBA00034099"/>
    </source>
</evidence>
<feature type="signal peptide" evidence="14">
    <location>
        <begin position="1"/>
        <end position="27"/>
    </location>
</feature>
<keyword evidence="11" id="KW-1071">Ligand-gated ion channel</keyword>
<evidence type="ECO:0000256" key="14">
    <source>
        <dbReference type="RuleBase" id="RU000687"/>
    </source>
</evidence>
<keyword evidence="3 14" id="KW-0812">Transmembrane</keyword>
<keyword evidence="4 14" id="KW-1133">Transmembrane helix</keyword>
<feature type="transmembrane region" description="Helical" evidence="14">
    <location>
        <begin position="458"/>
        <end position="482"/>
    </location>
</feature>
<evidence type="ECO:0000256" key="1">
    <source>
        <dbReference type="ARBA" id="ARBA00022448"/>
    </source>
</evidence>
<keyword evidence="14" id="KW-0732">Signal</keyword>
<dbReference type="InterPro" id="IPR006202">
    <property type="entry name" value="Neur_chan_lig-bd"/>
</dbReference>
<dbReference type="Pfam" id="PF02932">
    <property type="entry name" value="Neur_chan_memb"/>
    <property type="match status" value="1"/>
</dbReference>
<dbReference type="EMBL" id="CAWYQH010000097">
    <property type="protein sequence ID" value="CAK8683324.1"/>
    <property type="molecule type" value="Genomic_DNA"/>
</dbReference>
<keyword evidence="7 14" id="KW-0472">Membrane</keyword>
<comment type="caution">
    <text evidence="17">The sequence shown here is derived from an EMBL/GenBank/DDBJ whole genome shotgun (WGS) entry which is preliminary data.</text>
</comment>
<organism evidence="17 18">
    <name type="scientific">Clavelina lepadiformis</name>
    <name type="common">Light-bulb sea squirt</name>
    <name type="synonym">Ascidia lepadiformis</name>
    <dbReference type="NCBI Taxonomy" id="159417"/>
    <lineage>
        <taxon>Eukaryota</taxon>
        <taxon>Metazoa</taxon>
        <taxon>Chordata</taxon>
        <taxon>Tunicata</taxon>
        <taxon>Ascidiacea</taxon>
        <taxon>Aplousobranchia</taxon>
        <taxon>Clavelinidae</taxon>
        <taxon>Clavelina</taxon>
    </lineage>
</organism>
<dbReference type="Gene3D" id="2.70.170.10">
    <property type="entry name" value="Neurotransmitter-gated ion-channel ligand-binding domain"/>
    <property type="match status" value="1"/>
</dbReference>
<dbReference type="SUPFAM" id="SSF90112">
    <property type="entry name" value="Neurotransmitter-gated ion-channel transmembrane pore"/>
    <property type="match status" value="1"/>
</dbReference>
<dbReference type="InterPro" id="IPR038050">
    <property type="entry name" value="Neuro_actylchol_rec"/>
</dbReference>
<protein>
    <submittedName>
        <fullName evidence="17">Uncharacterized protein</fullName>
    </submittedName>
</protein>